<comment type="caution">
    <text evidence="2">The sequence shown here is derived from an EMBL/GenBank/DDBJ whole genome shotgun (WGS) entry which is preliminary data.</text>
</comment>
<proteinExistence type="predicted"/>
<dbReference type="AlphaFoldDB" id="A0A6L6QN67"/>
<evidence type="ECO:0000313" key="2">
    <source>
        <dbReference type="EMBL" id="MTW13561.1"/>
    </source>
</evidence>
<organism evidence="2 3">
    <name type="scientific">Massilia eburnea</name>
    <dbReference type="NCBI Taxonomy" id="1776165"/>
    <lineage>
        <taxon>Bacteria</taxon>
        <taxon>Pseudomonadati</taxon>
        <taxon>Pseudomonadota</taxon>
        <taxon>Betaproteobacteria</taxon>
        <taxon>Burkholderiales</taxon>
        <taxon>Oxalobacteraceae</taxon>
        <taxon>Telluria group</taxon>
        <taxon>Massilia</taxon>
    </lineage>
</organism>
<gene>
    <name evidence="2" type="ORF">GM658_23400</name>
</gene>
<keyword evidence="1" id="KW-0175">Coiled coil</keyword>
<reference evidence="2 3" key="1">
    <citation type="submission" date="2019-11" db="EMBL/GenBank/DDBJ databases">
        <title>Type strains purchased from KCTC, JCM and DSMZ.</title>
        <authorList>
            <person name="Lu H."/>
        </authorList>
    </citation>
    <scope>NUCLEOTIDE SEQUENCE [LARGE SCALE GENOMIC DNA]</scope>
    <source>
        <strain evidence="2 3">JCM 31587</strain>
    </source>
</reference>
<dbReference type="Proteomes" id="UP000472320">
    <property type="component" value="Unassembled WGS sequence"/>
</dbReference>
<protein>
    <recommendedName>
        <fullName evidence="4">DUF885 domain-containing protein</fullName>
    </recommendedName>
</protein>
<dbReference type="EMBL" id="WNKX01000024">
    <property type="protein sequence ID" value="MTW13561.1"/>
    <property type="molecule type" value="Genomic_DNA"/>
</dbReference>
<evidence type="ECO:0008006" key="4">
    <source>
        <dbReference type="Google" id="ProtNLM"/>
    </source>
</evidence>
<evidence type="ECO:0000313" key="3">
    <source>
        <dbReference type="Proteomes" id="UP000472320"/>
    </source>
</evidence>
<keyword evidence="3" id="KW-1185">Reference proteome</keyword>
<accession>A0A6L6QN67</accession>
<name>A0A6L6QN67_9BURK</name>
<feature type="coiled-coil region" evidence="1">
    <location>
        <begin position="43"/>
        <end position="91"/>
    </location>
</feature>
<sequence length="406" mass="46120">MQDVAERYRKLALAIGQHDSSYVDAYYGPPELEQQAAKNKQSLASIKSDVALAQRDIAQQKARDADEALRIEFLSKQLKAMHARVEMLEGRKFSFDEETALLYDAVTPHHDRAYYMALVAQVDKLLPGTEPLPERLKAFRAKLVIPKDKLKAVFDASIAACRERTAAFMELPKNESFVLEFVTNKPWSGYNWYKGNAHSLIQINTEFPIYIDRAVDLGCHEGYPGHHVYNALLEQSLVKQRNWVEFSVYPLFSPMSLIAEGSANYGIEMAFPDEERLAFEQKVLYPLAGLDPALAPQYAQLLKLLGKLSYSDNDAAQAYLEGKWTREQTIEWLVNVSLYPPEKSAQRLSFYDANRGYVINYNLGKDMVKAWTEKHVTATDPAAARKQRWEAFKSLLSSPRLPSGLR</sequence>
<evidence type="ECO:0000256" key="1">
    <source>
        <dbReference type="SAM" id="Coils"/>
    </source>
</evidence>